<evidence type="ECO:0000313" key="2">
    <source>
        <dbReference type="EMBL" id="MBB5985941.1"/>
    </source>
</evidence>
<dbReference type="Pfam" id="PF09356">
    <property type="entry name" value="Phage_BR0599"/>
    <property type="match status" value="1"/>
</dbReference>
<gene>
    <name evidence="2" type="ORF">HNP60_001915</name>
</gene>
<proteinExistence type="predicted"/>
<name>A0ABR6NFT6_9SPHN</name>
<dbReference type="EMBL" id="JACHKA010000001">
    <property type="protein sequence ID" value="MBB5985941.1"/>
    <property type="molecule type" value="Genomic_DNA"/>
</dbReference>
<evidence type="ECO:0000313" key="3">
    <source>
        <dbReference type="Proteomes" id="UP001138540"/>
    </source>
</evidence>
<accession>A0ABR6NFT6</accession>
<comment type="caution">
    <text evidence="2">The sequence shown here is derived from an EMBL/GenBank/DDBJ whole genome shotgun (WGS) entry which is preliminary data.</text>
</comment>
<evidence type="ECO:0000259" key="1">
    <source>
        <dbReference type="Pfam" id="PF09356"/>
    </source>
</evidence>
<feature type="domain" description="Bacteriophage phiJL001 Gp84 C-terminal" evidence="1">
    <location>
        <begin position="224"/>
        <end position="307"/>
    </location>
</feature>
<keyword evidence="3" id="KW-1185">Reference proteome</keyword>
<protein>
    <recommendedName>
        <fullName evidence="1">Bacteriophage phiJL001 Gp84 C-terminal domain-containing protein</fullName>
    </recommendedName>
</protein>
<sequence length="318" mass="34888">MRLHYHYYGDTMAFGTHENSRDLGEPIQLFLFRYGPDPEHIYAYTNGETAIEMAVGDDMVEFVPAPIARGEISSSGTLDNQRLTVVFPESLLVYELFRDRSPSSVVNIIIWRGHANDPDEQFVIEWSGRVVSFNDTNYEVELSCEAVATMMGRNALRRRWQYGCAHALYSQGPGMCNANRAAATTPFVIGAVSGTSVTIDLAASEAAYGALPRYADFATPKRLYYVGGVLEYIDDAGRKALRSIIHVIDATSIRIGAPVPGMAAGAHVKLVFGCNHKTGISSLNDGGHCGPVHNNIQNFGGQPWIPLKSPIGLRNIYR</sequence>
<dbReference type="InterPro" id="IPR018964">
    <property type="entry name" value="Phage_phiJL001_Gp84_C"/>
</dbReference>
<reference evidence="2 3" key="1">
    <citation type="submission" date="2020-08" db="EMBL/GenBank/DDBJ databases">
        <title>Exploring microbial biodiversity for novel pathways involved in the catabolism of aromatic compounds derived from lignin.</title>
        <authorList>
            <person name="Elkins J."/>
        </authorList>
    </citation>
    <scope>NUCLEOTIDE SEQUENCE [LARGE SCALE GENOMIC DNA]</scope>
    <source>
        <strain evidence="2 3">B1D3A</strain>
    </source>
</reference>
<dbReference type="Proteomes" id="UP001138540">
    <property type="component" value="Unassembled WGS sequence"/>
</dbReference>
<organism evidence="2 3">
    <name type="scientific">Sphingobium lignivorans</name>
    <dbReference type="NCBI Taxonomy" id="2735886"/>
    <lineage>
        <taxon>Bacteria</taxon>
        <taxon>Pseudomonadati</taxon>
        <taxon>Pseudomonadota</taxon>
        <taxon>Alphaproteobacteria</taxon>
        <taxon>Sphingomonadales</taxon>
        <taxon>Sphingomonadaceae</taxon>
        <taxon>Sphingobium</taxon>
    </lineage>
</organism>